<accession>A0ABY6GP76</accession>
<keyword evidence="2" id="KW-1185">Reference proteome</keyword>
<sequence>MIYLNTLLVYSLIGGEREEMAREDVEEGDVERRHLLWEYRKLTAAKRRKMERLHRELDAAHRDYEAVSKLTEMLERGEITTEEAKSLLSEGMEKRWEFLRSKGVVKGETA</sequence>
<gene>
    <name evidence="1" type="ORF">JBCDKDKM_00036</name>
</gene>
<protein>
    <submittedName>
        <fullName evidence="1">Uncharacterized protein</fullName>
    </submittedName>
</protein>
<proteinExistence type="predicted"/>
<reference evidence="1 2" key="1">
    <citation type="submission" date="2022-09" db="EMBL/GenBank/DDBJ databases">
        <title>Evolutionary Diversification of Methanotrophic Ca. Methanophagales (ANME-1) and Their Expansive Virome.</title>
        <authorList>
            <person name="Laso-Perez R."/>
            <person name="Wu F."/>
            <person name="Cremiere A."/>
            <person name="Speth D.R."/>
            <person name="Magyar J.S."/>
            <person name="Krupovic M."/>
            <person name="Orphan V.J."/>
        </authorList>
    </citation>
    <scope>NUCLEOTIDE SEQUENCE [LARGE SCALE GENOMIC DNA]</scope>
    <source>
        <strain evidence="1">PBV300</strain>
    </source>
</reference>
<name>A0ABY6GP76_9VIRU</name>
<dbReference type="EMBL" id="OP413840">
    <property type="protein sequence ID" value="UYL64998.1"/>
    <property type="molecule type" value="Genomic_DNA"/>
</dbReference>
<organism evidence="1 2">
    <name type="scientific">Methanophagales virus PBV300</name>
    <dbReference type="NCBI Taxonomy" id="2987731"/>
    <lineage>
        <taxon>Viruses</taxon>
        <taxon>Adnaviria</taxon>
        <taxon>Zilligvirae</taxon>
        <taxon>Taleaviricota</taxon>
        <taxon>Tokiviricetes</taxon>
        <taxon>Maximonvirales</taxon>
        <taxon>Ahmunviridae</taxon>
        <taxon>Yumkaaxvirus</taxon>
        <taxon>Yumkaaxvirus pescaderoense</taxon>
    </lineage>
</organism>
<evidence type="ECO:0000313" key="1">
    <source>
        <dbReference type="EMBL" id="UYL64998.1"/>
    </source>
</evidence>
<dbReference type="Proteomes" id="UP001156320">
    <property type="component" value="Segment"/>
</dbReference>
<evidence type="ECO:0000313" key="2">
    <source>
        <dbReference type="Proteomes" id="UP001156320"/>
    </source>
</evidence>